<dbReference type="EMBL" id="CAXIEN010000011">
    <property type="protein sequence ID" value="CAL1264039.1"/>
    <property type="molecule type" value="Genomic_DNA"/>
</dbReference>
<evidence type="ECO:0000256" key="1">
    <source>
        <dbReference type="ARBA" id="ARBA00004613"/>
    </source>
</evidence>
<dbReference type="Pfam" id="PF13330">
    <property type="entry name" value="Mucin2_WxxW"/>
    <property type="match status" value="2"/>
</dbReference>
<protein>
    <recommendedName>
        <fullName evidence="5">WxxW domain-containing protein</fullName>
    </recommendedName>
</protein>
<feature type="domain" description="WxxW" evidence="5">
    <location>
        <begin position="728"/>
        <end position="801"/>
    </location>
</feature>
<keyword evidence="3" id="KW-0732">Signal</keyword>
<dbReference type="GO" id="GO:0005576">
    <property type="term" value="C:extracellular region"/>
    <property type="evidence" value="ECO:0007669"/>
    <property type="project" value="UniProtKB-SubCell"/>
</dbReference>
<evidence type="ECO:0000313" key="6">
    <source>
        <dbReference type="EMBL" id="CAL1264039.1"/>
    </source>
</evidence>
<evidence type="ECO:0000256" key="2">
    <source>
        <dbReference type="ARBA" id="ARBA00022525"/>
    </source>
</evidence>
<dbReference type="Proteomes" id="UP001497382">
    <property type="component" value="Unassembled WGS sequence"/>
</dbReference>
<accession>A0AAV1YZF8</accession>
<evidence type="ECO:0000256" key="4">
    <source>
        <dbReference type="ARBA" id="ARBA00023180"/>
    </source>
</evidence>
<gene>
    <name evidence="6" type="ORF">LARSCL_LOCUS1822</name>
</gene>
<comment type="subcellular location">
    <subcellularLocation>
        <location evidence="1">Secreted</location>
    </subcellularLocation>
</comment>
<sequence>MKCLKDCGAQFFLYYVSLHHIHSDYWHENLQTQLAKVKVCLQNALEECSSKVIKYIVKIFAGIIMIDIPDIREGLGTRLSLGNNTVWCTIAPKIKWVTVPIQVVDERVPAVTERFLMKPTPLKYQYVVFPPTSRYKEFNATMKHVVYAIPVPVTKKYYYPAFEQNHTQHLDPTPVQDFVVPLTQGYIREMMPPQYSIGQEHYTQKEIYFQDRITPTVTYIRDFVPKIYPHIANIPVPPTKTARYYPASFFVVQHVTPTTYQTERALLPHENFTLVRDLPVTRKWMYTPKPERYKEKIYPTRVDYQYITPPDYEYEDYVPLPYTKRTDYQVEYEHFNEQMVPTQRSWERFDVPRKRYHFTLAPWPTVKYHQTPDSNVYHVFKPRVTAKRIAVVPPVQTIWEYRPVTTAKLYVKQPRVQAFNDKIEVATQMVKYSQCNNFGPWICIDVEHIPIEEIITRSGGCARLDGLECRIAKTREDFQNIGQVITCDIHNGFRCRYSDQRNICNQTSTNMCTCYEVRIRCCERIFESRFRPTTVDTAIIIPEIKYKYEIGVIPLPVTRRVYYPPEERIFFLEHIPQTTFRDIEIPIPKRNIQHVYPGASTSVYRYTAAVEKYHDKVFKSPPKIVKYPAVEKHIEKYFTQTTQKIQIIHQKPRIYEDNRGYVVTRKYHWARTSRGYVERRRNTQIYVVPHKPVVHDYWVKLPTTKVYNYAPKCNNYGPWLNIDVEYITIDEIIKRSGGCARLDVLECRTAETHEDFRVIGQIVTCDIHNGFMCRHSDQRRICNQTITSMCACYYYEVRIRCCIFQEKMTPPPSVIEYFPAEVRLDHKTMLPPKTVMEYYPQQPRLYKHRVIPTKAIIIHIPRPTIHYVQQATQTTAKLYVKQPRAQYIKHEVGAPVTRVYWITAAPRIYQEHQILTTPRIVNIRKNPTKIYIDIYIPHTRVVRYTKPPRIRWFHWTPTTVQDQYVPLTKRVHYHVHPNIPTRIFRFTQHDHYVKRHFARKWIRYFTIPLREYYFTQFQEATTQRWFIPELCRKIIIQLVPLPPTQVMHYRPTERIYFDSKKQTTFKLFVKQPKIESDVQELPPPPTQVQSFTPALRVLYDKIVPAQPVDDFVPLKKRIYGQVLPPVLPKVVHRPLGCLCIDMIVRIECCTKSYTEAVHPPKYVFRYTPPDRQVTQRYHPTTVREYIKMPQVKYYTRELGIQTRKYHFRPKGCICVDLTWRIECCKYHQHVYPTVVNRIWERPRTKQQWEVVPLPQTKIWEIRVTPTVRLSKFFPSTVQDVYIPQQRDKVFITRQNIPPRRIQYPPIGKWYTAYKVPQPTVVWKRTPPIRRVWENIPYPTYDLKWYPVTTGVFEYEHEAYTWVERYTQPDREEECRFPPPRMRTVTSCYRVTRAREICSSEWLEYWRILIRNCTLERLHRRGYVIELQMDRKCVERLQAALAVCIRIIGDTTCNYDKSSFMRWVFEREIIIVGRLGEHGKAHFHANASDEVRKCVILTKEENMDACYPGFRTLLLDILLQGKVNLTLKIDKHRDSSCLMEQMRHCQPSDLQTLEELVYSVFGTCIKMCPSDEGRGGCVDYTLKSRYCNSEDVRRFIQDMKDCITKESKGQKFKELTLKKKIFIVVKCLSSNSPNCIISAWTIFREIILYIIQVLTEKGKEEEYSYEDEGESYKGYKKDYCVEQFTLDNLKPCCQNLIAITSTLQDTRTGMNKETMRSVSNCFRKSLDACSSEICEGFLSILESVCNAAYLTNSDNDFPSYSYRSINSVKVFGDELNICESEYQEDIDYDNNPDVTPVDMCVPLHLSENSSSVKYVIQRSCRGYDIGKWVNASKACMTEQTKKIGMKNPDSLTIERVLYLLQGCISKQGNLKCHPKGRKEYRLLLSSFFNIIRRFSVVSNSSTCQQDLVIENIGKCQTSLYSFLLLKYESSITKDRKTALDCLHKSFKNCSSLVIKNILGILDDAIYPNNSAPIYSKDYTVCQPDDPAFESTRNKCELKLLRKGYLGRKVVYRQKNYDETEKFYYGPTPSLLELKRMNEPKDLHSDQNTNDSEILAVKVAGFSISENLDENTTHSPLKFRQMNEDYRFQTPQNENDSMFYESVAHCSNYHFKQYFETILNCQGIRMNALLYFEGTNCDYDWMQKSLESLIRCLMEDKRYILSCQINSEKQVHDYLEFLSEKLDDSRRFKGEKCSAVKPCYGIDIPQLSTCSNVVYKQVSDRVLPILTERGLSDTLDCLKNVWPYCSSNMSLLTLPSMYAPFGIDLKEIMKETKDSRCLSAKVRSSDSECTSHQKRSATKEIYDCLDRTIRRINDSLSAATEKLHWQVLPLTVCVMMHPILECKQSDHYEFKEFMKDFLEGIKIKLKIYLNIFDEASDIQQGEKCIEQFTSPSINRCLSIMFGYMTSFHKGFAKSSDYPFQCVEDSFKDCGDLNTFHLFMKKSMNVSETDNVKANEVTVVKEEEICIKNENYGLGLHSCLFEDFEKSLTPLMKCPLHEEQNSTAQTALELCKNCILKEVDEMCFYDHHDLTNAIASAFKPISKCLKKLKVNDYCIQDLTNDVKDDCVSRFNEYTMSIKKGAALKATQFANEFYRCLKETIRQCPTDIYKIVFNLYNKISGLEMISMFQSVKS</sequence>
<name>A0AAV1YZF8_9ARAC</name>
<reference evidence="6 7" key="1">
    <citation type="submission" date="2024-04" db="EMBL/GenBank/DDBJ databases">
        <authorList>
            <person name="Rising A."/>
            <person name="Reimegard J."/>
            <person name="Sonavane S."/>
            <person name="Akerstrom W."/>
            <person name="Nylinder S."/>
            <person name="Hedman E."/>
            <person name="Kallberg Y."/>
        </authorList>
    </citation>
    <scope>NUCLEOTIDE SEQUENCE [LARGE SCALE GENOMIC DNA]</scope>
</reference>
<keyword evidence="4" id="KW-0325">Glycoprotein</keyword>
<organism evidence="6 7">
    <name type="scientific">Larinioides sclopetarius</name>
    <dbReference type="NCBI Taxonomy" id="280406"/>
    <lineage>
        <taxon>Eukaryota</taxon>
        <taxon>Metazoa</taxon>
        <taxon>Ecdysozoa</taxon>
        <taxon>Arthropoda</taxon>
        <taxon>Chelicerata</taxon>
        <taxon>Arachnida</taxon>
        <taxon>Araneae</taxon>
        <taxon>Araneomorphae</taxon>
        <taxon>Entelegynae</taxon>
        <taxon>Araneoidea</taxon>
        <taxon>Araneidae</taxon>
        <taxon>Larinioides</taxon>
    </lineage>
</organism>
<keyword evidence="2" id="KW-0964">Secreted</keyword>
<comment type="caution">
    <text evidence="6">The sequence shown here is derived from an EMBL/GenBank/DDBJ whole genome shotgun (WGS) entry which is preliminary data.</text>
</comment>
<dbReference type="InterPro" id="IPR025155">
    <property type="entry name" value="WxxW_domain"/>
</dbReference>
<evidence type="ECO:0000259" key="5">
    <source>
        <dbReference type="Pfam" id="PF13330"/>
    </source>
</evidence>
<feature type="domain" description="WxxW" evidence="5">
    <location>
        <begin position="457"/>
        <end position="521"/>
    </location>
</feature>
<evidence type="ECO:0000313" key="7">
    <source>
        <dbReference type="Proteomes" id="UP001497382"/>
    </source>
</evidence>
<proteinExistence type="predicted"/>
<keyword evidence="7" id="KW-1185">Reference proteome</keyword>
<evidence type="ECO:0000256" key="3">
    <source>
        <dbReference type="ARBA" id="ARBA00022729"/>
    </source>
</evidence>